<organism evidence="6 7">
    <name type="scientific">Candidatus Copromonas faecavium</name>
    <name type="common">nom. illeg.</name>
    <dbReference type="NCBI Taxonomy" id="2840740"/>
    <lineage>
        <taxon>Bacteria</taxon>
        <taxon>Bacillati</taxon>
        <taxon>Bacillota</taxon>
        <taxon>Clostridia</taxon>
        <taxon>Lachnospirales</taxon>
        <taxon>Lachnospiraceae</taxon>
        <taxon>Candidatus Copromonas (nom. illeg.)</taxon>
    </lineage>
</organism>
<protein>
    <submittedName>
        <fullName evidence="6">ATP-binding cassette domain-containing protein</fullName>
    </submittedName>
</protein>
<keyword evidence="3" id="KW-0547">Nucleotide-binding</keyword>
<evidence type="ECO:0000256" key="4">
    <source>
        <dbReference type="ARBA" id="ARBA00022840"/>
    </source>
</evidence>
<proteinExistence type="inferred from homology"/>
<dbReference type="InterPro" id="IPR017871">
    <property type="entry name" value="ABC_transporter-like_CS"/>
</dbReference>
<gene>
    <name evidence="6" type="ORF">IAB28_11005</name>
</gene>
<name>A0A9D1A5J3_9FIRM</name>
<dbReference type="PROSITE" id="PS50893">
    <property type="entry name" value="ABC_TRANSPORTER_2"/>
    <property type="match status" value="1"/>
</dbReference>
<keyword evidence="2" id="KW-0813">Transport</keyword>
<feature type="domain" description="ABC transporter" evidence="5">
    <location>
        <begin position="1"/>
        <end position="233"/>
    </location>
</feature>
<dbReference type="PANTHER" id="PTHR43117:SF4">
    <property type="entry name" value="OSMOPROTECTANT IMPORT ATP-BINDING PROTEIN OSMV"/>
    <property type="match status" value="1"/>
</dbReference>
<dbReference type="GO" id="GO:0005524">
    <property type="term" value="F:ATP binding"/>
    <property type="evidence" value="ECO:0007669"/>
    <property type="project" value="UniProtKB-KW"/>
</dbReference>
<evidence type="ECO:0000313" key="7">
    <source>
        <dbReference type="Proteomes" id="UP000824250"/>
    </source>
</evidence>
<evidence type="ECO:0000256" key="1">
    <source>
        <dbReference type="ARBA" id="ARBA00005417"/>
    </source>
</evidence>
<dbReference type="AlphaFoldDB" id="A0A9D1A5J3"/>
<dbReference type="Pfam" id="PF00005">
    <property type="entry name" value="ABC_tran"/>
    <property type="match status" value="1"/>
</dbReference>
<dbReference type="GO" id="GO:0016887">
    <property type="term" value="F:ATP hydrolysis activity"/>
    <property type="evidence" value="ECO:0007669"/>
    <property type="project" value="InterPro"/>
</dbReference>
<dbReference type="Proteomes" id="UP000824250">
    <property type="component" value="Unassembled WGS sequence"/>
</dbReference>
<dbReference type="SMART" id="SM00382">
    <property type="entry name" value="AAA"/>
    <property type="match status" value="1"/>
</dbReference>
<evidence type="ECO:0000313" key="6">
    <source>
        <dbReference type="EMBL" id="HIR06471.1"/>
    </source>
</evidence>
<reference evidence="6" key="2">
    <citation type="journal article" date="2021" name="PeerJ">
        <title>Extensive microbial diversity within the chicken gut microbiome revealed by metagenomics and culture.</title>
        <authorList>
            <person name="Gilroy R."/>
            <person name="Ravi A."/>
            <person name="Getino M."/>
            <person name="Pursley I."/>
            <person name="Horton D.L."/>
            <person name="Alikhan N.F."/>
            <person name="Baker D."/>
            <person name="Gharbi K."/>
            <person name="Hall N."/>
            <person name="Watson M."/>
            <person name="Adriaenssens E.M."/>
            <person name="Foster-Nyarko E."/>
            <person name="Jarju S."/>
            <person name="Secka A."/>
            <person name="Antonio M."/>
            <person name="Oren A."/>
            <person name="Chaudhuri R.R."/>
            <person name="La Ragione R."/>
            <person name="Hildebrand F."/>
            <person name="Pallen M.J."/>
        </authorList>
    </citation>
    <scope>NUCLEOTIDE SEQUENCE</scope>
    <source>
        <strain evidence="6">CHK180-2868</strain>
    </source>
</reference>
<dbReference type="InterPro" id="IPR003439">
    <property type="entry name" value="ABC_transporter-like_ATP-bd"/>
</dbReference>
<comment type="similarity">
    <text evidence="1">Belongs to the ABC transporter superfamily.</text>
</comment>
<accession>A0A9D1A5J3</accession>
<dbReference type="PANTHER" id="PTHR43117">
    <property type="entry name" value="OSMOPROTECTANT IMPORT ATP-BINDING PROTEIN OSMV"/>
    <property type="match status" value="1"/>
</dbReference>
<dbReference type="Gene3D" id="3.40.50.300">
    <property type="entry name" value="P-loop containing nucleotide triphosphate hydrolases"/>
    <property type="match status" value="1"/>
</dbReference>
<evidence type="ECO:0000256" key="2">
    <source>
        <dbReference type="ARBA" id="ARBA00022448"/>
    </source>
</evidence>
<sequence>MKQLTILPGYDKNGTPEAFSSLTLTPGTLYAVVGHTGSGKSRFMKDLEQLADGSSVTGRRILIDGKPVPTNKRQELSSELVAHLSQSMRFVLDLTVEEFLALHIRCRRKLHLSPLPVLNMANQITPEPIFLNQSLHQLSGGQSRALMIADIAAICDSPVVLIDEIENAGINKRAALNLLVSREKLVLAATHDPHTALMASERIAMGNGAVLAVPRRTAEEERLFVRLDRIYREQLTFQERLRKGVSLV</sequence>
<keyword evidence="4 6" id="KW-0067">ATP-binding</keyword>
<comment type="caution">
    <text evidence="6">The sequence shown here is derived from an EMBL/GenBank/DDBJ whole genome shotgun (WGS) entry which is preliminary data.</text>
</comment>
<dbReference type="EMBL" id="DVGC01000063">
    <property type="protein sequence ID" value="HIR06471.1"/>
    <property type="molecule type" value="Genomic_DNA"/>
</dbReference>
<dbReference type="InterPro" id="IPR027417">
    <property type="entry name" value="P-loop_NTPase"/>
</dbReference>
<dbReference type="PROSITE" id="PS00211">
    <property type="entry name" value="ABC_TRANSPORTER_1"/>
    <property type="match status" value="1"/>
</dbReference>
<dbReference type="InterPro" id="IPR003593">
    <property type="entry name" value="AAA+_ATPase"/>
</dbReference>
<evidence type="ECO:0000259" key="5">
    <source>
        <dbReference type="PROSITE" id="PS50893"/>
    </source>
</evidence>
<reference evidence="6" key="1">
    <citation type="submission" date="2020-10" db="EMBL/GenBank/DDBJ databases">
        <authorList>
            <person name="Gilroy R."/>
        </authorList>
    </citation>
    <scope>NUCLEOTIDE SEQUENCE</scope>
    <source>
        <strain evidence="6">CHK180-2868</strain>
    </source>
</reference>
<evidence type="ECO:0000256" key="3">
    <source>
        <dbReference type="ARBA" id="ARBA00022741"/>
    </source>
</evidence>
<dbReference type="SUPFAM" id="SSF52540">
    <property type="entry name" value="P-loop containing nucleoside triphosphate hydrolases"/>
    <property type="match status" value="1"/>
</dbReference>